<proteinExistence type="predicted"/>
<evidence type="ECO:0000313" key="1">
    <source>
        <dbReference type="EMBL" id="LAB41639.1"/>
    </source>
</evidence>
<protein>
    <submittedName>
        <fullName evidence="1">Uncharacterized protein</fullName>
    </submittedName>
</protein>
<reference evidence="1" key="1">
    <citation type="submission" date="2017-07" db="EMBL/GenBank/DDBJ databases">
        <authorList>
            <person name="Mikheyev A."/>
            <person name="Grau M."/>
        </authorList>
    </citation>
    <scope>NUCLEOTIDE SEQUENCE</scope>
    <source>
        <tissue evidence="1">Venom_gland</tissue>
    </source>
</reference>
<reference evidence="1" key="2">
    <citation type="submission" date="2017-11" db="EMBL/GenBank/DDBJ databases">
        <title>Coralsnake Venomics: Analyses of Venom Gland Transcriptomes and Proteomes of Six Brazilian Taxa.</title>
        <authorList>
            <person name="Aird S.D."/>
            <person name="Jorge da Silva N."/>
            <person name="Qiu L."/>
            <person name="Villar-Briones A."/>
            <person name="Aparecida-Saddi V."/>
            <person name="Campos-Telles M.P."/>
            <person name="Grau M."/>
            <person name="Mikheyev A.S."/>
        </authorList>
    </citation>
    <scope>NUCLEOTIDE SEQUENCE</scope>
    <source>
        <tissue evidence="1">Venom_gland</tissue>
    </source>
</reference>
<accession>A0A2D4N8Z2</accession>
<sequence length="106" mass="12309">MNALLNEFPFKECVALYNLKHNGLLMEKNKPSRTWLKYLCSYSDFNLISSKICVVSHISVFLPLYKIDQYCFNHTAYLEGVDCLQITNISEFLSHIMAFFLFLAAI</sequence>
<name>A0A2D4N8Z2_9SAUR</name>
<organism evidence="1">
    <name type="scientific">Micrurus spixii</name>
    <name type="common">Amazon coral snake</name>
    <dbReference type="NCBI Taxonomy" id="129469"/>
    <lineage>
        <taxon>Eukaryota</taxon>
        <taxon>Metazoa</taxon>
        <taxon>Chordata</taxon>
        <taxon>Craniata</taxon>
        <taxon>Vertebrata</taxon>
        <taxon>Euteleostomi</taxon>
        <taxon>Lepidosauria</taxon>
        <taxon>Squamata</taxon>
        <taxon>Bifurcata</taxon>
        <taxon>Unidentata</taxon>
        <taxon>Episquamata</taxon>
        <taxon>Toxicofera</taxon>
        <taxon>Serpentes</taxon>
        <taxon>Colubroidea</taxon>
        <taxon>Elapidae</taxon>
        <taxon>Elapinae</taxon>
        <taxon>Micrurus</taxon>
    </lineage>
</organism>
<dbReference type="AlphaFoldDB" id="A0A2D4N8Z2"/>
<dbReference type="EMBL" id="IACM01158780">
    <property type="protein sequence ID" value="LAB41639.1"/>
    <property type="molecule type" value="Transcribed_RNA"/>
</dbReference>